<evidence type="ECO:0000313" key="1">
    <source>
        <dbReference type="EMBL" id="OCS86017.1"/>
    </source>
</evidence>
<protein>
    <recommendedName>
        <fullName evidence="3">YheE family protein</fullName>
    </recommendedName>
</protein>
<evidence type="ECO:0008006" key="3">
    <source>
        <dbReference type="Google" id="ProtNLM"/>
    </source>
</evidence>
<accession>A0A1C0YFT0</accession>
<dbReference type="Pfam" id="PF17277">
    <property type="entry name" value="DUF5342"/>
    <property type="match status" value="1"/>
</dbReference>
<organism evidence="1 2">
    <name type="scientific">Caryophanon latum</name>
    <dbReference type="NCBI Taxonomy" id="33977"/>
    <lineage>
        <taxon>Bacteria</taxon>
        <taxon>Bacillati</taxon>
        <taxon>Bacillota</taxon>
        <taxon>Bacilli</taxon>
        <taxon>Bacillales</taxon>
        <taxon>Caryophanaceae</taxon>
        <taxon>Caryophanon</taxon>
    </lineage>
</organism>
<dbReference type="EMBL" id="MATO01000064">
    <property type="protein sequence ID" value="OCS86017.1"/>
    <property type="molecule type" value="Genomic_DNA"/>
</dbReference>
<gene>
    <name evidence="1" type="ORF">A6K76_14895</name>
</gene>
<name>A0A1C0YFT0_9BACL</name>
<evidence type="ECO:0000313" key="2">
    <source>
        <dbReference type="Proteomes" id="UP000093482"/>
    </source>
</evidence>
<dbReference type="AlphaFoldDB" id="A0A1C0YFT0"/>
<keyword evidence="2" id="KW-1185">Reference proteome</keyword>
<dbReference type="Proteomes" id="UP000093482">
    <property type="component" value="Unassembled WGS sequence"/>
</dbReference>
<dbReference type="RefSeq" id="WP_066466229.1">
    <property type="nucleotide sequence ID" value="NZ_MATO01000064.1"/>
</dbReference>
<dbReference type="OrthoDB" id="2736244at2"/>
<comment type="caution">
    <text evidence="1">The sequence shown here is derived from an EMBL/GenBank/DDBJ whole genome shotgun (WGS) entry which is preliminary data.</text>
</comment>
<dbReference type="InterPro" id="IPR017263">
    <property type="entry name" value="UCP037692"/>
</dbReference>
<sequence length="66" mass="8086">MIQHFSFKPMYSDELPGWVVTFFYERVRYKAAYEKDGDIRWIDGIPPNEENVKKMIHELMLFHVYE</sequence>
<reference evidence="1 2" key="1">
    <citation type="submission" date="2016-07" db="EMBL/GenBank/DDBJ databases">
        <title>Caryophanon latum genome sequencing.</title>
        <authorList>
            <person name="Verma A."/>
            <person name="Pal Y."/>
            <person name="Krishnamurthi S."/>
        </authorList>
    </citation>
    <scope>NUCLEOTIDE SEQUENCE [LARGE SCALE GENOMIC DNA]</scope>
    <source>
        <strain evidence="1 2">DSM 14151</strain>
    </source>
</reference>
<proteinExistence type="predicted"/>